<dbReference type="EMBL" id="QGKW02001911">
    <property type="protein sequence ID" value="KAF2565897.1"/>
    <property type="molecule type" value="Genomic_DNA"/>
</dbReference>
<reference evidence="2" key="1">
    <citation type="submission" date="2019-12" db="EMBL/GenBank/DDBJ databases">
        <title>Genome sequencing and annotation of Brassica cretica.</title>
        <authorList>
            <person name="Studholme D.J."/>
            <person name="Sarris P.F."/>
        </authorList>
    </citation>
    <scope>NUCLEOTIDE SEQUENCE</scope>
    <source>
        <strain evidence="2">PFS-001/15</strain>
        <tissue evidence="2">Leaf</tissue>
    </source>
</reference>
<dbReference type="SUPFAM" id="SSF81383">
    <property type="entry name" value="F-box domain"/>
    <property type="match status" value="1"/>
</dbReference>
<organism evidence="2 3">
    <name type="scientific">Brassica cretica</name>
    <name type="common">Mustard</name>
    <dbReference type="NCBI Taxonomy" id="69181"/>
    <lineage>
        <taxon>Eukaryota</taxon>
        <taxon>Viridiplantae</taxon>
        <taxon>Streptophyta</taxon>
        <taxon>Embryophyta</taxon>
        <taxon>Tracheophyta</taxon>
        <taxon>Spermatophyta</taxon>
        <taxon>Magnoliopsida</taxon>
        <taxon>eudicotyledons</taxon>
        <taxon>Gunneridae</taxon>
        <taxon>Pentapetalae</taxon>
        <taxon>rosids</taxon>
        <taxon>malvids</taxon>
        <taxon>Brassicales</taxon>
        <taxon>Brassicaceae</taxon>
        <taxon>Brassiceae</taxon>
        <taxon>Brassica</taxon>
    </lineage>
</organism>
<name>A0A8S9I965_BRACR</name>
<comment type="caution">
    <text evidence="2">The sequence shown here is derived from an EMBL/GenBank/DDBJ whole genome shotgun (WGS) entry which is preliminary data.</text>
</comment>
<dbReference type="InterPro" id="IPR057136">
    <property type="entry name" value="At2g35280_TPR_dom"/>
</dbReference>
<evidence type="ECO:0000313" key="2">
    <source>
        <dbReference type="EMBL" id="KAF2565897.1"/>
    </source>
</evidence>
<gene>
    <name evidence="2" type="ORF">F2Q68_00024219</name>
</gene>
<dbReference type="PANTHER" id="PTHR33784">
    <property type="entry name" value="OS05G0482100 PROTEIN"/>
    <property type="match status" value="1"/>
</dbReference>
<dbReference type="InterPro" id="IPR040338">
    <property type="entry name" value="At1g67623-like"/>
</dbReference>
<evidence type="ECO:0000259" key="1">
    <source>
        <dbReference type="Pfam" id="PF23310"/>
    </source>
</evidence>
<feature type="domain" description="At2g35280-like TPR" evidence="1">
    <location>
        <begin position="610"/>
        <end position="681"/>
    </location>
</feature>
<protein>
    <recommendedName>
        <fullName evidence="1">At2g35280-like TPR domain-containing protein</fullName>
    </recommendedName>
</protein>
<evidence type="ECO:0000313" key="3">
    <source>
        <dbReference type="Proteomes" id="UP000712281"/>
    </source>
</evidence>
<dbReference type="InterPro" id="IPR036047">
    <property type="entry name" value="F-box-like_dom_sf"/>
</dbReference>
<sequence>MTDPYYTDVKQWKGDYDRRIPNSPLDLPHCRRRPHSLLLPYLVYRTRMCPSHVRLLGPRFACILFWPSSSGALTIHLSIPDSSIDLPRRQRRPHSLLLPYLVYMTRMRYSHVRLLGPRFACILFWPSSSGGFDDSSESVGDPFDAVELPSSSTFNAASMMSSMVENSDELIAQRMVAYPILDLPLVLQALVVQRFAKNFFADLYRLRSTCKSMRALADECGMYASFDLFNYPWYLGRRHTLLRRCYEEGNPSTLYVKGLEYLYGLDRLDEGLRLLKRAADAVYERAFCTYAMTRKILCEDEEYFSRFTRESVSRMGMVVRNEGPVWFNRESDRFITKRHLFRSTVVPLFYSCKCSPCLDRDWRLWYIEYNKAGDMCNRCFWIKKVALFLRDFRCSTDFPDFDTWQCIPRDRFFGIYRGTVSSEYTEELFPRYILRDVSLGIFRGTVPRNIPRNQSLGIPDSSIDLPRRQRRPHSLLLPYLVYMTRMRYSHVRLLGPRFACILFWPSSSGGFDDSSESVGDPFDAVELPSSSTFNAASMMSSMVENSDELIAQRMAAYPILDLPPVLQALVVQRVAKKFFADLYRLRSTCKSMRALANEGGVYASFDLFNYPWYLGRRHTLLRRCYEEGNPSTLYVKGLEYFYGLDRLDEGLRLLKRAADAGYERAFYTYAMTRKILCEDEEYFSRFIRESVSRMGMVVRNEGPIWFNRESDRFITKRHLFMSTVVPLFYSCKCSPCLDRDWGLWYIEHNKAGDMCNRCFWIKEVALFLRDFRCSTEFPDFDRWQ</sequence>
<feature type="domain" description="At2g35280-like TPR" evidence="1">
    <location>
        <begin position="231"/>
        <end position="303"/>
    </location>
</feature>
<dbReference type="PANTHER" id="PTHR33784:SF35">
    <property type="entry name" value="(RAPE) HYPOTHETICAL PROTEIN"/>
    <property type="match status" value="1"/>
</dbReference>
<accession>A0A8S9I965</accession>
<dbReference type="AlphaFoldDB" id="A0A8S9I965"/>
<dbReference type="Pfam" id="PF23310">
    <property type="entry name" value="TPR_27"/>
    <property type="match status" value="2"/>
</dbReference>
<proteinExistence type="predicted"/>
<dbReference type="Proteomes" id="UP000712281">
    <property type="component" value="Unassembled WGS sequence"/>
</dbReference>